<dbReference type="EMBL" id="BLAL01000285">
    <property type="protein sequence ID" value="GES99794.1"/>
    <property type="molecule type" value="Genomic_DNA"/>
</dbReference>
<gene>
    <name evidence="1" type="ORF">RCL2_002627700</name>
</gene>
<reference evidence="1" key="1">
    <citation type="submission" date="2019-10" db="EMBL/GenBank/DDBJ databases">
        <title>Conservation and host-specific expression of non-tandemly repeated heterogenous ribosome RNA gene in arbuscular mycorrhizal fungi.</title>
        <authorList>
            <person name="Maeda T."/>
            <person name="Kobayashi Y."/>
            <person name="Nakagawa T."/>
            <person name="Ezawa T."/>
            <person name="Yamaguchi K."/>
            <person name="Bino T."/>
            <person name="Nishimoto Y."/>
            <person name="Shigenobu S."/>
            <person name="Kawaguchi M."/>
        </authorList>
    </citation>
    <scope>NUCLEOTIDE SEQUENCE</scope>
    <source>
        <strain evidence="1">HR1</strain>
    </source>
</reference>
<name>A0A8H3MB87_9GLOM</name>
<sequence>MLVQLEARNDIAHHSPSSFLKIDNHLDKFEIKYQEIELFINSDQSEGVLTIYRILFDKDDEIYNNPNLHSEYDEFEIPEDGGQFLNIRLNKSMLFQSLLIQVNKQSFFNLSNSC</sequence>
<evidence type="ECO:0000313" key="2">
    <source>
        <dbReference type="Proteomes" id="UP000615446"/>
    </source>
</evidence>
<proteinExistence type="predicted"/>
<evidence type="ECO:0000313" key="1">
    <source>
        <dbReference type="EMBL" id="GES99794.1"/>
    </source>
</evidence>
<organism evidence="1 2">
    <name type="scientific">Rhizophagus clarus</name>
    <dbReference type="NCBI Taxonomy" id="94130"/>
    <lineage>
        <taxon>Eukaryota</taxon>
        <taxon>Fungi</taxon>
        <taxon>Fungi incertae sedis</taxon>
        <taxon>Mucoromycota</taxon>
        <taxon>Glomeromycotina</taxon>
        <taxon>Glomeromycetes</taxon>
        <taxon>Glomerales</taxon>
        <taxon>Glomeraceae</taxon>
        <taxon>Rhizophagus</taxon>
    </lineage>
</organism>
<dbReference type="OrthoDB" id="2316833at2759"/>
<protein>
    <submittedName>
        <fullName evidence="1">Uncharacterized protein</fullName>
    </submittedName>
</protein>
<accession>A0A8H3MB87</accession>
<dbReference type="AlphaFoldDB" id="A0A8H3MB87"/>
<comment type="caution">
    <text evidence="1">The sequence shown here is derived from an EMBL/GenBank/DDBJ whole genome shotgun (WGS) entry which is preliminary data.</text>
</comment>
<dbReference type="Proteomes" id="UP000615446">
    <property type="component" value="Unassembled WGS sequence"/>
</dbReference>